<dbReference type="Pfam" id="PF20780">
    <property type="entry name" value="TssR_M"/>
    <property type="match status" value="1"/>
</dbReference>
<dbReference type="Pfam" id="PF20782">
    <property type="entry name" value="TssR_VWA"/>
    <property type="match status" value="1"/>
</dbReference>
<dbReference type="InterPro" id="IPR040530">
    <property type="entry name" value="T6SS_TssR-like_N"/>
</dbReference>
<dbReference type="Pfam" id="PF17643">
    <property type="entry name" value="TssR"/>
    <property type="match status" value="1"/>
</dbReference>
<evidence type="ECO:0000259" key="1">
    <source>
        <dbReference type="Pfam" id="PF17643"/>
    </source>
</evidence>
<evidence type="ECO:0000259" key="3">
    <source>
        <dbReference type="Pfam" id="PF20782"/>
    </source>
</evidence>
<evidence type="ECO:0000259" key="2">
    <source>
        <dbReference type="Pfam" id="PF20780"/>
    </source>
</evidence>
<feature type="domain" description="Type VI secretion system TssR-like VWA" evidence="3">
    <location>
        <begin position="282"/>
        <end position="572"/>
    </location>
</feature>
<reference evidence="4 5" key="1">
    <citation type="submission" date="2024-09" db="EMBL/GenBank/DDBJ databases">
        <authorList>
            <person name="Sun Q."/>
            <person name="Mori K."/>
        </authorList>
    </citation>
    <scope>NUCLEOTIDE SEQUENCE [LARGE SCALE GENOMIC DNA]</scope>
    <source>
        <strain evidence="4 5">CECT 8622</strain>
    </source>
</reference>
<protein>
    <submittedName>
        <fullName evidence="4">Type VI secretion system protein TssR domain-containing protein</fullName>
    </submittedName>
</protein>
<feature type="domain" description="Type VI secretion system TssR-like second" evidence="2">
    <location>
        <begin position="152"/>
        <end position="229"/>
    </location>
</feature>
<organism evidence="4 5">
    <name type="scientific">Mariniflexile ostreae</name>
    <dbReference type="NCBI Taxonomy" id="1520892"/>
    <lineage>
        <taxon>Bacteria</taxon>
        <taxon>Pseudomonadati</taxon>
        <taxon>Bacteroidota</taxon>
        <taxon>Flavobacteriia</taxon>
        <taxon>Flavobacteriales</taxon>
        <taxon>Flavobacteriaceae</taxon>
        <taxon>Mariniflexile</taxon>
    </lineage>
</organism>
<comment type="caution">
    <text evidence="4">The sequence shown here is derived from an EMBL/GenBank/DDBJ whole genome shotgun (WGS) entry which is preliminary data.</text>
</comment>
<dbReference type="Proteomes" id="UP001589585">
    <property type="component" value="Unassembled WGS sequence"/>
</dbReference>
<dbReference type="RefSeq" id="WP_379860463.1">
    <property type="nucleotide sequence ID" value="NZ_JBHMFC010000016.1"/>
</dbReference>
<accession>A0ABV5F9Z7</accession>
<dbReference type="EMBL" id="JBHMFC010000016">
    <property type="protein sequence ID" value="MFB9056267.1"/>
    <property type="molecule type" value="Genomic_DNA"/>
</dbReference>
<proteinExistence type="predicted"/>
<evidence type="ECO:0000313" key="5">
    <source>
        <dbReference type="Proteomes" id="UP001589585"/>
    </source>
</evidence>
<keyword evidence="5" id="KW-1185">Reference proteome</keyword>
<feature type="domain" description="Type VI secretion system TssR-like N-terminal barrel" evidence="1">
    <location>
        <begin position="26"/>
        <end position="131"/>
    </location>
</feature>
<dbReference type="InterPro" id="IPR049360">
    <property type="entry name" value="T6SS_TssR-like_VWA"/>
</dbReference>
<sequence length="780" mass="89498">MSLVFYNGVSAQVSKYEKIEKVGRTSFNYSNENTNKKKLKKDKNILVIYSDRADNSGYADPHLQVKESTQEFLKPYFVIDSKTDAYEIVVADSTLIGKPKGLFSFLMGKNYHFTDTKALHYMGWLPKKHTLEYKSALISEINNKPLKYKIGVDNLKGLTELNKAFEDDSIKVFKDPFFKKKSIKKLALNQTAYAYKYNETGNAVLISNSPTITDTTSQVIGWVPTGLISPIGQGHVYSLPQHNRTLVIKECDTLHLHSSDIHSDYLYDVSLNKPGTTLNPITKVPLYVWDYKQNVLINVKGNDLLISEGNRLEHESKTMNFHFVFGDQEKHYLKPLINALQNLGLFFAEHKEFNYTFSAICTSNKTSFILPKTTSFAKWLDFIKTIVEDGKEKETLMAQGRLDLGQAITLSMGHTVEDEKNFENNFFIIAGSQDINILHKQENIIKDMALKSSKLLFVQLQNKTLDKYQDNLLLAKETMSKTAAYYNKFIENYIIDNDFLINKSSLKNIHSENSNIYIYDAPKNSLFNGGIVFPSINETIGSKALSIALDSVLSNTIKTNEKLISSLNKYERKLGVLRSKPSSFLKCISKSDSLNINRSHPNDVYYRTAQLNNATINPLEKGYEMTKTELIALIENYRTLVPRFSTSKTSALKNKIPFNELSPAHNLVQKDELTKRNRRKLNKIYRKQVRGINKAFKRKVIYNNEKLSKLFFYKTGIKVKDDFNNYESFRIKRQKTIKKGFNAFYFDALNKVDALEKAFLDNDLQQLETDVYFIPEKLLL</sequence>
<gene>
    <name evidence="4" type="primary">tssR</name>
    <name evidence="4" type="ORF">ACFFU9_05870</name>
</gene>
<evidence type="ECO:0000313" key="4">
    <source>
        <dbReference type="EMBL" id="MFB9056267.1"/>
    </source>
</evidence>
<dbReference type="InterPro" id="IPR049359">
    <property type="entry name" value="T6SS_TssR-like_dom_2"/>
</dbReference>
<name>A0ABV5F9Z7_9FLAO</name>